<evidence type="ECO:0000256" key="6">
    <source>
        <dbReference type="ARBA" id="ARBA00023136"/>
    </source>
</evidence>
<sequence length="316" mass="35024">MLKYTVKRLLQSFITILIAVTVVFLLMRMLPTDYYFTEDQLMKFTPEQKEAALEAAGLLDPIGEQLVRFYGQLLHLDFGTSRRIQNGMAVTRVIGDRMGVSLRLGAIAFCISWICGIIIGVVQAAFKGKLPDWLGTAYTVVVNAVPALVMYSLVLVIGSTVFGFPTLYSTRNVGPSSVLPVICLSLSSTAGYALWMRRYMVDELTRDYIKLAKVKGLSYSQIMFRHVLRNALVPMVQFIPQSLLLTISGSLLMESFFSVPGMGPLLTDAVRRYDTSVVQTLVMFYAALSIVGIFLGDILMMLVDPRITIAEKGGSR</sequence>
<dbReference type="InterPro" id="IPR000515">
    <property type="entry name" value="MetI-like"/>
</dbReference>
<dbReference type="AlphaFoldDB" id="A0A9D2FG85"/>
<dbReference type="PANTHER" id="PTHR30465">
    <property type="entry name" value="INNER MEMBRANE ABC TRANSPORTER"/>
    <property type="match status" value="1"/>
</dbReference>
<feature type="transmembrane region" description="Helical" evidence="7">
    <location>
        <begin position="133"/>
        <end position="157"/>
    </location>
</feature>
<feature type="transmembrane region" description="Helical" evidence="7">
    <location>
        <begin position="177"/>
        <end position="196"/>
    </location>
</feature>
<evidence type="ECO:0000256" key="5">
    <source>
        <dbReference type="ARBA" id="ARBA00022989"/>
    </source>
</evidence>
<gene>
    <name evidence="9" type="ORF">H9725_04970</name>
</gene>
<reference evidence="9" key="1">
    <citation type="journal article" date="2021" name="PeerJ">
        <title>Extensive microbial diversity within the chicken gut microbiome revealed by metagenomics and culture.</title>
        <authorList>
            <person name="Gilroy R."/>
            <person name="Ravi A."/>
            <person name="Getino M."/>
            <person name="Pursley I."/>
            <person name="Horton D.L."/>
            <person name="Alikhan N.F."/>
            <person name="Baker D."/>
            <person name="Gharbi K."/>
            <person name="Hall N."/>
            <person name="Watson M."/>
            <person name="Adriaenssens E.M."/>
            <person name="Foster-Nyarko E."/>
            <person name="Jarju S."/>
            <person name="Secka A."/>
            <person name="Antonio M."/>
            <person name="Oren A."/>
            <person name="Chaudhuri R.R."/>
            <person name="La Ragione R."/>
            <person name="Hildebrand F."/>
            <person name="Pallen M.J."/>
        </authorList>
    </citation>
    <scope>NUCLEOTIDE SEQUENCE</scope>
    <source>
        <strain evidence="9">ChiBcec16-3735</strain>
    </source>
</reference>
<dbReference type="GO" id="GO:0055085">
    <property type="term" value="P:transmembrane transport"/>
    <property type="evidence" value="ECO:0007669"/>
    <property type="project" value="InterPro"/>
</dbReference>
<feature type="transmembrane region" description="Helical" evidence="7">
    <location>
        <begin position="106"/>
        <end position="126"/>
    </location>
</feature>
<feature type="domain" description="ABC transmembrane type-1" evidence="8">
    <location>
        <begin position="98"/>
        <end position="303"/>
    </location>
</feature>
<protein>
    <submittedName>
        <fullName evidence="9">ABC transporter permease</fullName>
    </submittedName>
</protein>
<proteinExistence type="inferred from homology"/>
<dbReference type="InterPro" id="IPR035906">
    <property type="entry name" value="MetI-like_sf"/>
</dbReference>
<accession>A0A9D2FG85</accession>
<keyword evidence="3" id="KW-1003">Cell membrane</keyword>
<dbReference type="PANTHER" id="PTHR30465:SF0">
    <property type="entry name" value="OLIGOPEPTIDE TRANSPORT SYSTEM PERMEASE PROTEIN APPB"/>
    <property type="match status" value="1"/>
</dbReference>
<comment type="similarity">
    <text evidence="7">Belongs to the binding-protein-dependent transport system permease family.</text>
</comment>
<dbReference type="CDD" id="cd06261">
    <property type="entry name" value="TM_PBP2"/>
    <property type="match status" value="1"/>
</dbReference>
<keyword evidence="6 7" id="KW-0472">Membrane</keyword>
<evidence type="ECO:0000313" key="10">
    <source>
        <dbReference type="Proteomes" id="UP000824065"/>
    </source>
</evidence>
<keyword evidence="4 7" id="KW-0812">Transmembrane</keyword>
<feature type="transmembrane region" description="Helical" evidence="7">
    <location>
        <begin position="282"/>
        <end position="303"/>
    </location>
</feature>
<evidence type="ECO:0000256" key="2">
    <source>
        <dbReference type="ARBA" id="ARBA00022448"/>
    </source>
</evidence>
<name>A0A9D2FG85_9FIRM</name>
<dbReference type="Gene3D" id="1.10.3720.10">
    <property type="entry name" value="MetI-like"/>
    <property type="match status" value="1"/>
</dbReference>
<organism evidence="9 10">
    <name type="scientific">Candidatus Faecalibacterium gallistercoris</name>
    <dbReference type="NCBI Taxonomy" id="2838579"/>
    <lineage>
        <taxon>Bacteria</taxon>
        <taxon>Bacillati</taxon>
        <taxon>Bacillota</taxon>
        <taxon>Clostridia</taxon>
        <taxon>Eubacteriales</taxon>
        <taxon>Oscillospiraceae</taxon>
        <taxon>Faecalibacterium</taxon>
    </lineage>
</organism>
<evidence type="ECO:0000256" key="7">
    <source>
        <dbReference type="RuleBase" id="RU363032"/>
    </source>
</evidence>
<reference evidence="9" key="2">
    <citation type="submission" date="2021-04" db="EMBL/GenBank/DDBJ databases">
        <authorList>
            <person name="Gilroy R."/>
        </authorList>
    </citation>
    <scope>NUCLEOTIDE SEQUENCE</scope>
    <source>
        <strain evidence="9">ChiBcec16-3735</strain>
    </source>
</reference>
<dbReference type="GO" id="GO:0005886">
    <property type="term" value="C:plasma membrane"/>
    <property type="evidence" value="ECO:0007669"/>
    <property type="project" value="UniProtKB-SubCell"/>
</dbReference>
<evidence type="ECO:0000259" key="8">
    <source>
        <dbReference type="PROSITE" id="PS50928"/>
    </source>
</evidence>
<keyword evidence="5 7" id="KW-1133">Transmembrane helix</keyword>
<keyword evidence="2 7" id="KW-0813">Transport</keyword>
<dbReference type="PROSITE" id="PS50928">
    <property type="entry name" value="ABC_TM1"/>
    <property type="match status" value="1"/>
</dbReference>
<dbReference type="Pfam" id="PF00528">
    <property type="entry name" value="BPD_transp_1"/>
    <property type="match status" value="1"/>
</dbReference>
<evidence type="ECO:0000256" key="4">
    <source>
        <dbReference type="ARBA" id="ARBA00022692"/>
    </source>
</evidence>
<evidence type="ECO:0000256" key="3">
    <source>
        <dbReference type="ARBA" id="ARBA00022475"/>
    </source>
</evidence>
<evidence type="ECO:0000313" key="9">
    <source>
        <dbReference type="EMBL" id="HIZ57918.1"/>
    </source>
</evidence>
<comment type="caution">
    <text evidence="9">The sequence shown here is derived from an EMBL/GenBank/DDBJ whole genome shotgun (WGS) entry which is preliminary data.</text>
</comment>
<comment type="subcellular location">
    <subcellularLocation>
        <location evidence="1 7">Cell membrane</location>
        <topology evidence="1 7">Multi-pass membrane protein</topology>
    </subcellularLocation>
</comment>
<dbReference type="SUPFAM" id="SSF161098">
    <property type="entry name" value="MetI-like"/>
    <property type="match status" value="1"/>
</dbReference>
<dbReference type="Proteomes" id="UP000824065">
    <property type="component" value="Unassembled WGS sequence"/>
</dbReference>
<feature type="transmembrane region" description="Helical" evidence="7">
    <location>
        <begin position="12"/>
        <end position="30"/>
    </location>
</feature>
<dbReference type="EMBL" id="DXBJ01000033">
    <property type="protein sequence ID" value="HIZ57918.1"/>
    <property type="molecule type" value="Genomic_DNA"/>
</dbReference>
<evidence type="ECO:0000256" key="1">
    <source>
        <dbReference type="ARBA" id="ARBA00004651"/>
    </source>
</evidence>